<dbReference type="EMBL" id="JAOAOG010000266">
    <property type="protein sequence ID" value="KAJ6234802.1"/>
    <property type="molecule type" value="Genomic_DNA"/>
</dbReference>
<dbReference type="Gene3D" id="3.30.710.10">
    <property type="entry name" value="Potassium Channel Kv1.1, Chain A"/>
    <property type="match status" value="1"/>
</dbReference>
<sequence length="551" mass="63531">MTEQVKYLIKGTTVTNLTQKFKHTFKLGHGGDSYKAYVDETKCVRQYNKDNREETSYSKIPNVIQICSGYCHYIFLTSEGRVYGVGSTANGALGRNNRISRTNAGEITYFKKKNIKIRKIQAGVFQSYFISTDNKLYASGANGEKQLGIINNNSSTLEPTLVTTKEVQNVWCGNYSYTVYYQELESGKIIGSGRVTPKHPYILTENENFQNKQVVDIAGGASAYLFLVRTQEGKSQVYISKSTNYPKLWNGLSEYKIRTMQMNCHDCTFTTEDNKVLVSKSTGISFLDITDRLPEIPKTKRWQQVCHAWDTLLFPVDNETNTILEDLQRVYQNQILTDRQFTSETLKEFKVHQTWIESRFQCAFERIDGLFIGLNVDICEELLDWCYGISSHHQLSQKAINFLESIQVDPENTPEEDLKKLYQNNNTKNFIILVKVTDGEEGEDEDEEEQEEEFEEIPVHKFVLLTRSGLFREMFKNVTKESNSVTDYSGKEIESIESLIKYLYTNTLELTADDDPQMVVEDLENAIEYYKLNEKSNLNQELEQIKKLFNL</sequence>
<dbReference type="SUPFAM" id="SSF54695">
    <property type="entry name" value="POZ domain"/>
    <property type="match status" value="1"/>
</dbReference>
<dbReference type="Gene3D" id="2.130.10.30">
    <property type="entry name" value="Regulator of chromosome condensation 1/beta-lactamase-inhibitor protein II"/>
    <property type="match status" value="1"/>
</dbReference>
<dbReference type="PANTHER" id="PTHR22872">
    <property type="entry name" value="BTK-BINDING PROTEIN-RELATED"/>
    <property type="match status" value="1"/>
</dbReference>
<feature type="domain" description="BTB" evidence="3">
    <location>
        <begin position="455"/>
        <end position="512"/>
    </location>
</feature>
<feature type="repeat" description="RCC1" evidence="2">
    <location>
        <begin position="134"/>
        <end position="183"/>
    </location>
</feature>
<dbReference type="InterPro" id="IPR000408">
    <property type="entry name" value="Reg_chr_condens"/>
</dbReference>
<comment type="caution">
    <text evidence="4">The sequence shown here is derived from an EMBL/GenBank/DDBJ whole genome shotgun (WGS) entry which is preliminary data.</text>
</comment>
<reference evidence="4" key="1">
    <citation type="submission" date="2022-08" db="EMBL/GenBank/DDBJ databases">
        <title>Novel sulfate-reducing endosymbionts in the free-living metamonad Anaeramoeba.</title>
        <authorList>
            <person name="Jerlstrom-Hultqvist J."/>
            <person name="Cepicka I."/>
            <person name="Gallot-Lavallee L."/>
            <person name="Salas-Leiva D."/>
            <person name="Curtis B.A."/>
            <person name="Zahonova K."/>
            <person name="Pipaliya S."/>
            <person name="Dacks J."/>
            <person name="Roger A.J."/>
        </authorList>
    </citation>
    <scope>NUCLEOTIDE SEQUENCE</scope>
    <source>
        <strain evidence="4">Schooner1</strain>
    </source>
</reference>
<evidence type="ECO:0000313" key="5">
    <source>
        <dbReference type="Proteomes" id="UP001150062"/>
    </source>
</evidence>
<feature type="repeat" description="RCC1" evidence="2">
    <location>
        <begin position="80"/>
        <end position="133"/>
    </location>
</feature>
<name>A0ABQ8XQB7_9EUKA</name>
<accession>A0ABQ8XQB7</accession>
<evidence type="ECO:0000256" key="1">
    <source>
        <dbReference type="ARBA" id="ARBA00022737"/>
    </source>
</evidence>
<dbReference type="CDD" id="cd18186">
    <property type="entry name" value="BTB_POZ_ZBTB_KLHL-like"/>
    <property type="match status" value="1"/>
</dbReference>
<dbReference type="InterPro" id="IPR011333">
    <property type="entry name" value="SKP1/BTB/POZ_sf"/>
</dbReference>
<dbReference type="InterPro" id="IPR009091">
    <property type="entry name" value="RCC1/BLIP-II"/>
</dbReference>
<evidence type="ECO:0000256" key="2">
    <source>
        <dbReference type="PROSITE-ProRule" id="PRU00235"/>
    </source>
</evidence>
<dbReference type="PROSITE" id="PS50012">
    <property type="entry name" value="RCC1_3"/>
    <property type="match status" value="2"/>
</dbReference>
<keyword evidence="1" id="KW-0677">Repeat</keyword>
<dbReference type="InterPro" id="IPR000210">
    <property type="entry name" value="BTB/POZ_dom"/>
</dbReference>
<dbReference type="InterPro" id="IPR051625">
    <property type="entry name" value="Signaling_Regulatory_Domain"/>
</dbReference>
<dbReference type="Proteomes" id="UP001150062">
    <property type="component" value="Unassembled WGS sequence"/>
</dbReference>
<gene>
    <name evidence="4" type="ORF">M0813_28779</name>
</gene>
<protein>
    <submittedName>
        <fullName evidence="4">Btk-binding protein-related</fullName>
    </submittedName>
</protein>
<keyword evidence="5" id="KW-1185">Reference proteome</keyword>
<dbReference type="Pfam" id="PF13540">
    <property type="entry name" value="RCC1_2"/>
    <property type="match status" value="1"/>
</dbReference>
<evidence type="ECO:0000313" key="4">
    <source>
        <dbReference type="EMBL" id="KAJ6234802.1"/>
    </source>
</evidence>
<proteinExistence type="predicted"/>
<dbReference type="Pfam" id="PF00651">
    <property type="entry name" value="BTB"/>
    <property type="match status" value="1"/>
</dbReference>
<dbReference type="SUPFAM" id="SSF50985">
    <property type="entry name" value="RCC1/BLIP-II"/>
    <property type="match status" value="1"/>
</dbReference>
<evidence type="ECO:0000259" key="3">
    <source>
        <dbReference type="PROSITE" id="PS50097"/>
    </source>
</evidence>
<dbReference type="PANTHER" id="PTHR22872:SF2">
    <property type="entry name" value="INHIBITOR OF BRUTON TYROSINE KINASE"/>
    <property type="match status" value="1"/>
</dbReference>
<organism evidence="4 5">
    <name type="scientific">Anaeramoeba flamelloides</name>
    <dbReference type="NCBI Taxonomy" id="1746091"/>
    <lineage>
        <taxon>Eukaryota</taxon>
        <taxon>Metamonada</taxon>
        <taxon>Anaeramoebidae</taxon>
        <taxon>Anaeramoeba</taxon>
    </lineage>
</organism>
<dbReference type="PROSITE" id="PS50097">
    <property type="entry name" value="BTB"/>
    <property type="match status" value="1"/>
</dbReference>